<dbReference type="Ensembl" id="ENSNNAT00000004579.1">
    <property type="protein sequence ID" value="ENSNNAP00000004377.1"/>
    <property type="gene ID" value="ENSNNAG00000002921.1"/>
</dbReference>
<keyword evidence="5" id="KW-0677">Repeat</keyword>
<dbReference type="GeneTree" id="ENSGT00950000183158"/>
<evidence type="ECO:0000313" key="11">
    <source>
        <dbReference type="Ensembl" id="ENSNNAP00000004377.1"/>
    </source>
</evidence>
<dbReference type="PROSITE" id="PS01186">
    <property type="entry name" value="EGF_2"/>
    <property type="match status" value="1"/>
</dbReference>
<evidence type="ECO:0000256" key="2">
    <source>
        <dbReference type="ARBA" id="ARBA00022525"/>
    </source>
</evidence>
<keyword evidence="7" id="KW-0325">Glycoprotein</keyword>
<feature type="signal peptide" evidence="9">
    <location>
        <begin position="1"/>
        <end position="26"/>
    </location>
</feature>
<dbReference type="CDD" id="cd00054">
    <property type="entry name" value="EGF_CA"/>
    <property type="match status" value="4"/>
</dbReference>
<reference evidence="11" key="1">
    <citation type="submission" date="2025-08" db="UniProtKB">
        <authorList>
            <consortium name="Ensembl"/>
        </authorList>
    </citation>
    <scope>IDENTIFICATION</scope>
</reference>
<evidence type="ECO:0000256" key="8">
    <source>
        <dbReference type="PROSITE-ProRule" id="PRU00076"/>
    </source>
</evidence>
<evidence type="ECO:0000256" key="4">
    <source>
        <dbReference type="ARBA" id="ARBA00022729"/>
    </source>
</evidence>
<evidence type="ECO:0000259" key="10">
    <source>
        <dbReference type="PROSITE" id="PS50026"/>
    </source>
</evidence>
<dbReference type="InterPro" id="IPR000152">
    <property type="entry name" value="EGF-type_Asp/Asn_hydroxyl_site"/>
</dbReference>
<dbReference type="InterPro" id="IPR049883">
    <property type="entry name" value="NOTCH1_EGF-like"/>
</dbReference>
<comment type="caution">
    <text evidence="8">Lacks conserved residue(s) required for the propagation of feature annotation.</text>
</comment>
<comment type="subcellular location">
    <subcellularLocation>
        <location evidence="1">Secreted</location>
    </subcellularLocation>
</comment>
<keyword evidence="4 9" id="KW-0732">Signal</keyword>
<dbReference type="Gene3D" id="2.10.25.10">
    <property type="entry name" value="Laminin"/>
    <property type="match status" value="4"/>
</dbReference>
<proteinExistence type="predicted"/>
<evidence type="ECO:0000256" key="6">
    <source>
        <dbReference type="ARBA" id="ARBA00023157"/>
    </source>
</evidence>
<evidence type="ECO:0000256" key="5">
    <source>
        <dbReference type="ARBA" id="ARBA00022737"/>
    </source>
</evidence>
<evidence type="ECO:0000256" key="7">
    <source>
        <dbReference type="ARBA" id="ARBA00023180"/>
    </source>
</evidence>
<feature type="domain" description="EGF-like" evidence="10">
    <location>
        <begin position="178"/>
        <end position="218"/>
    </location>
</feature>
<dbReference type="InterPro" id="IPR018097">
    <property type="entry name" value="EGF_Ca-bd_CS"/>
</dbReference>
<keyword evidence="12" id="KW-1185">Reference proteome</keyword>
<dbReference type="Proteomes" id="UP000694559">
    <property type="component" value="Unplaced"/>
</dbReference>
<dbReference type="FunFam" id="2.10.25.10:FF:000003">
    <property type="entry name" value="fibrillin-1 isoform X1"/>
    <property type="match status" value="3"/>
</dbReference>
<dbReference type="SMART" id="SM00179">
    <property type="entry name" value="EGF_CA"/>
    <property type="match status" value="4"/>
</dbReference>
<keyword evidence="3 8" id="KW-0245">EGF-like domain</keyword>
<evidence type="ECO:0000256" key="3">
    <source>
        <dbReference type="ARBA" id="ARBA00022536"/>
    </source>
</evidence>
<dbReference type="PROSITE" id="PS50026">
    <property type="entry name" value="EGF_3"/>
    <property type="match status" value="3"/>
</dbReference>
<reference evidence="11" key="2">
    <citation type="submission" date="2025-09" db="UniProtKB">
        <authorList>
            <consortium name="Ensembl"/>
        </authorList>
    </citation>
    <scope>IDENTIFICATION</scope>
</reference>
<dbReference type="PROSITE" id="PS00010">
    <property type="entry name" value="ASX_HYDROXYL"/>
    <property type="match status" value="4"/>
</dbReference>
<keyword evidence="2" id="KW-0964">Secreted</keyword>
<feature type="domain" description="EGF-like" evidence="10">
    <location>
        <begin position="22"/>
        <end position="63"/>
    </location>
</feature>
<evidence type="ECO:0000256" key="1">
    <source>
        <dbReference type="ARBA" id="ARBA00004613"/>
    </source>
</evidence>
<keyword evidence="6" id="KW-1015">Disulfide bond</keyword>
<feature type="domain" description="EGF-like" evidence="10">
    <location>
        <begin position="64"/>
        <end position="100"/>
    </location>
</feature>
<dbReference type="AlphaFoldDB" id="A0A8C6VHH4"/>
<protein>
    <recommendedName>
        <fullName evidence="10">EGF-like domain-containing protein</fullName>
    </recommendedName>
</protein>
<dbReference type="SUPFAM" id="SSF57196">
    <property type="entry name" value="EGF/Laminin"/>
    <property type="match status" value="4"/>
</dbReference>
<evidence type="ECO:0000313" key="12">
    <source>
        <dbReference type="Proteomes" id="UP000694559"/>
    </source>
</evidence>
<name>A0A8C6VHH4_NAJNA</name>
<accession>A0A8C6VHH4</accession>
<dbReference type="FunFam" id="2.10.25.10:FF:000131">
    <property type="entry name" value="Fibrillin 2"/>
    <property type="match status" value="1"/>
</dbReference>
<organism evidence="11 12">
    <name type="scientific">Naja naja</name>
    <name type="common">Indian cobra</name>
    <dbReference type="NCBI Taxonomy" id="35670"/>
    <lineage>
        <taxon>Eukaryota</taxon>
        <taxon>Metazoa</taxon>
        <taxon>Chordata</taxon>
        <taxon>Craniata</taxon>
        <taxon>Vertebrata</taxon>
        <taxon>Euteleostomi</taxon>
        <taxon>Lepidosauria</taxon>
        <taxon>Squamata</taxon>
        <taxon>Bifurcata</taxon>
        <taxon>Unidentata</taxon>
        <taxon>Episquamata</taxon>
        <taxon>Toxicofera</taxon>
        <taxon>Serpentes</taxon>
        <taxon>Colubroidea</taxon>
        <taxon>Elapidae</taxon>
        <taxon>Elapinae</taxon>
        <taxon>Naja</taxon>
    </lineage>
</organism>
<dbReference type="InterPro" id="IPR052080">
    <property type="entry name" value="vWF_C/EGF_Fibrillin"/>
</dbReference>
<dbReference type="GO" id="GO:0005576">
    <property type="term" value="C:extracellular region"/>
    <property type="evidence" value="ECO:0007669"/>
    <property type="project" value="UniProtKB-SubCell"/>
</dbReference>
<evidence type="ECO:0000256" key="9">
    <source>
        <dbReference type="SAM" id="SignalP"/>
    </source>
</evidence>
<dbReference type="GO" id="GO:0005509">
    <property type="term" value="F:calcium ion binding"/>
    <property type="evidence" value="ECO:0007669"/>
    <property type="project" value="InterPro"/>
</dbReference>
<dbReference type="SMART" id="SM00181">
    <property type="entry name" value="EGF"/>
    <property type="match status" value="4"/>
</dbReference>
<sequence length="305" mass="33306">MLLSKMNIVLICVCVWQFSCIDINECALNPDICPNGMCENLRGSYRCICNLGYESDPTGKNCVDIDECTFQNICVFGTCQNLPGMFRCACDDGYELDRSGGNCTGERKGPILATGSPTRLVFALLCPFLSCKHKLRRLPPQQGLWFGSSFRQGRDPISHSQTGLNSFPRLSLSLFPTDVNECADPVNCINGLCVNTPGSYLCNCPQDFELNPTGVGCVDIDECSSLAGQVCRNGQCINNVGSFRCLCQEGKPIQPVEKPPKRFAYSTSCLRCPSQLGPVCLLQLFQDAAPRSNPVADSPQLTTIH</sequence>
<dbReference type="Pfam" id="PF07645">
    <property type="entry name" value="EGF_CA"/>
    <property type="match status" value="4"/>
</dbReference>
<dbReference type="PROSITE" id="PS01187">
    <property type="entry name" value="EGF_CA"/>
    <property type="match status" value="2"/>
</dbReference>
<dbReference type="PANTHER" id="PTHR47333">
    <property type="entry name" value="VON WILLEBRAND FACTOR C AND EGF DOMAIN-CONTAINING PROTEIN"/>
    <property type="match status" value="1"/>
</dbReference>
<feature type="chain" id="PRO_5034266672" description="EGF-like domain-containing protein" evidence="9">
    <location>
        <begin position="27"/>
        <end position="305"/>
    </location>
</feature>
<dbReference type="InterPro" id="IPR000742">
    <property type="entry name" value="EGF"/>
</dbReference>
<dbReference type="InterPro" id="IPR001881">
    <property type="entry name" value="EGF-like_Ca-bd_dom"/>
</dbReference>
<dbReference type="PANTHER" id="PTHR47333:SF4">
    <property type="entry name" value="EGF-LIKE DOMAIN-CONTAINING PROTEIN"/>
    <property type="match status" value="1"/>
</dbReference>